<dbReference type="AlphaFoldDB" id="A0A1G2CPM9"/>
<reference evidence="1 2" key="1">
    <citation type="journal article" date="2016" name="Nat. Commun.">
        <title>Thousands of microbial genomes shed light on interconnected biogeochemical processes in an aquifer system.</title>
        <authorList>
            <person name="Anantharaman K."/>
            <person name="Brown C.T."/>
            <person name="Hug L.A."/>
            <person name="Sharon I."/>
            <person name="Castelle C.J."/>
            <person name="Probst A.J."/>
            <person name="Thomas B.C."/>
            <person name="Singh A."/>
            <person name="Wilkins M.J."/>
            <person name="Karaoz U."/>
            <person name="Brodie E.L."/>
            <person name="Williams K.H."/>
            <person name="Hubbard S.S."/>
            <person name="Banfield J.F."/>
        </authorList>
    </citation>
    <scope>NUCLEOTIDE SEQUENCE [LARGE SCALE GENOMIC DNA]</scope>
</reference>
<accession>A0A1G2CPM9</accession>
<dbReference type="EMBL" id="MHLB01000013">
    <property type="protein sequence ID" value="OGZ02408.1"/>
    <property type="molecule type" value="Genomic_DNA"/>
</dbReference>
<sequence length="87" mass="9511">MGKPKVEKPIGVVTHFYTAIKVAIVKFKKPVKSGTALRVKGATTDFTMTANSMQYDHKPVLKAPAGKQIGVKVPKRVREGDEVFASR</sequence>
<evidence type="ECO:0000313" key="1">
    <source>
        <dbReference type="EMBL" id="OGZ02408.1"/>
    </source>
</evidence>
<proteinExistence type="predicted"/>
<evidence type="ECO:0000313" key="2">
    <source>
        <dbReference type="Proteomes" id="UP000178348"/>
    </source>
</evidence>
<comment type="caution">
    <text evidence="1">The sequence shown here is derived from an EMBL/GenBank/DDBJ whole genome shotgun (WGS) entry which is preliminary data.</text>
</comment>
<name>A0A1G2CPM9_9BACT</name>
<evidence type="ECO:0008006" key="3">
    <source>
        <dbReference type="Google" id="ProtNLM"/>
    </source>
</evidence>
<dbReference type="Proteomes" id="UP000178348">
    <property type="component" value="Unassembled WGS sequence"/>
</dbReference>
<protein>
    <recommendedName>
        <fullName evidence="3">Translation elongation factor-like protein</fullName>
    </recommendedName>
</protein>
<organism evidence="1 2">
    <name type="scientific">Candidatus Liptonbacteria bacterium RIFCSPLOWO2_01_FULL_53_13</name>
    <dbReference type="NCBI Taxonomy" id="1798651"/>
    <lineage>
        <taxon>Bacteria</taxon>
        <taxon>Candidatus Liptoniibacteriota</taxon>
    </lineage>
</organism>
<gene>
    <name evidence="1" type="ORF">A2946_00350</name>
</gene>